<comment type="catalytic activity">
    <reaction evidence="7">
        <text>a peptidoglycan chain = a peptidoglycan chain with N-acetyl-1,6-anhydromuramyl-[peptide] at the reducing end + a peptidoglycan chain with N-acetylglucosamine at the non-reducing end.</text>
        <dbReference type="EC" id="4.2.2.29"/>
    </reaction>
</comment>
<keyword evidence="9" id="KW-1185">Reference proteome</keyword>
<accession>S6AA71</accession>
<reference evidence="8 9" key="1">
    <citation type="journal article" date="2012" name="Appl. Environ. Microbiol.">
        <title>Draft genome sequence of a psychrotolerant sulfur-oxidizing bacterium, Sulfuricella denitrificans skB26, and proteomic insights into cold adaptation.</title>
        <authorList>
            <person name="Watanabe T."/>
            <person name="Kojima H."/>
            <person name="Fukui M."/>
        </authorList>
    </citation>
    <scope>NUCLEOTIDE SEQUENCE [LARGE SCALE GENOMIC DNA]</scope>
    <source>
        <strain evidence="9">skB26</strain>
    </source>
</reference>
<dbReference type="STRING" id="1163617.SCD_n01528"/>
<dbReference type="EMBL" id="AP013066">
    <property type="protein sequence ID" value="BAN35350.1"/>
    <property type="molecule type" value="Genomic_DNA"/>
</dbReference>
<dbReference type="Proteomes" id="UP000015559">
    <property type="component" value="Chromosome"/>
</dbReference>
<dbReference type="PANTHER" id="PTHR30518:SF2">
    <property type="entry name" value="ENDOLYTIC MUREIN TRANSGLYCOSYLASE"/>
    <property type="match status" value="1"/>
</dbReference>
<dbReference type="GO" id="GO:0071555">
    <property type="term" value="P:cell wall organization"/>
    <property type="evidence" value="ECO:0007669"/>
    <property type="project" value="UniProtKB-KW"/>
</dbReference>
<evidence type="ECO:0000256" key="4">
    <source>
        <dbReference type="ARBA" id="ARBA00023136"/>
    </source>
</evidence>
<keyword evidence="5 7" id="KW-0456">Lyase</keyword>
<evidence type="ECO:0000256" key="2">
    <source>
        <dbReference type="ARBA" id="ARBA00022692"/>
    </source>
</evidence>
<dbReference type="NCBIfam" id="TIGR00247">
    <property type="entry name" value="endolytic transglycosylase MltG"/>
    <property type="match status" value="1"/>
</dbReference>
<evidence type="ECO:0000256" key="3">
    <source>
        <dbReference type="ARBA" id="ARBA00022989"/>
    </source>
</evidence>
<dbReference type="HOGENOM" id="CLU_025574_0_2_4"/>
<dbReference type="InterPro" id="IPR003770">
    <property type="entry name" value="MLTG-like"/>
</dbReference>
<dbReference type="CDD" id="cd08010">
    <property type="entry name" value="MltG_like"/>
    <property type="match status" value="1"/>
</dbReference>
<dbReference type="GO" id="GO:0008932">
    <property type="term" value="F:lytic endotransglycosylase activity"/>
    <property type="evidence" value="ECO:0007669"/>
    <property type="project" value="UniProtKB-UniRule"/>
</dbReference>
<dbReference type="eggNOG" id="COG1559">
    <property type="taxonomic scope" value="Bacteria"/>
</dbReference>
<sequence length="320" mass="35949">MAAGWILYFANTPVHLPQVPYEFTLKHGSSLRTVARQFSTEGLISEPWSFITLAKSFRREGEIKAGNYQLDHEITPFQLLQKITKGDVSQSAIVFIEGWNFSQMRKALDEHPAIRHDTTGLSDRELLNRLGIEEESAEGLFFPDTYYFSNGMSDLSVLKRAYQIMGQRLADAWRERSPNLPYSTPYEALIMASIVEKETGQSVERPMIAAVFINRLRIGMRLQTDPTVIYGLGETFDGNLHKSDLTADNAYNTYTRSGLPPGPIAMPGSASIHAALHPDETSALYFVSKGDGTHQFSRSLAEHNQAVARYQKNLSRKKIN</sequence>
<evidence type="ECO:0000256" key="5">
    <source>
        <dbReference type="ARBA" id="ARBA00023239"/>
    </source>
</evidence>
<dbReference type="GO" id="GO:0005886">
    <property type="term" value="C:plasma membrane"/>
    <property type="evidence" value="ECO:0007669"/>
    <property type="project" value="UniProtKB-UniRule"/>
</dbReference>
<organism evidence="8 9">
    <name type="scientific">Sulfuricella denitrificans (strain DSM 22764 / NBRC 105220 / skB26)</name>
    <dbReference type="NCBI Taxonomy" id="1163617"/>
    <lineage>
        <taxon>Bacteria</taxon>
        <taxon>Pseudomonadati</taxon>
        <taxon>Pseudomonadota</taxon>
        <taxon>Betaproteobacteria</taxon>
        <taxon>Nitrosomonadales</taxon>
        <taxon>Sulfuricellaceae</taxon>
        <taxon>Sulfuricella</taxon>
    </lineage>
</organism>
<feature type="site" description="Important for catalytic activity" evidence="7">
    <location>
        <position position="198"/>
    </location>
</feature>
<keyword evidence="1 7" id="KW-1003">Cell membrane</keyword>
<evidence type="ECO:0000256" key="1">
    <source>
        <dbReference type="ARBA" id="ARBA00022475"/>
    </source>
</evidence>
<dbReference type="AlphaFoldDB" id="S6AA71"/>
<dbReference type="KEGG" id="sdr:SCD_n01528"/>
<dbReference type="Pfam" id="PF02618">
    <property type="entry name" value="YceG"/>
    <property type="match status" value="1"/>
</dbReference>
<evidence type="ECO:0000256" key="7">
    <source>
        <dbReference type="HAMAP-Rule" id="MF_02065"/>
    </source>
</evidence>
<gene>
    <name evidence="7" type="primary">mltG</name>
    <name evidence="8" type="ORF">SCD_n01528</name>
</gene>
<dbReference type="HAMAP" id="MF_02065">
    <property type="entry name" value="MltG"/>
    <property type="match status" value="1"/>
</dbReference>
<dbReference type="PANTHER" id="PTHR30518">
    <property type="entry name" value="ENDOLYTIC MUREIN TRANSGLYCOSYLASE"/>
    <property type="match status" value="1"/>
</dbReference>
<keyword evidence="7" id="KW-0997">Cell inner membrane</keyword>
<protein>
    <recommendedName>
        <fullName evidence="7">Endolytic murein transglycosylase</fullName>
        <ecNumber evidence="7">4.2.2.29</ecNumber>
    </recommendedName>
    <alternativeName>
        <fullName evidence="7">Peptidoglycan lytic transglycosylase</fullName>
    </alternativeName>
    <alternativeName>
        <fullName evidence="7">Peptidoglycan polymerization terminase</fullName>
    </alternativeName>
</protein>
<dbReference type="Gene3D" id="3.30.160.60">
    <property type="entry name" value="Classic Zinc Finger"/>
    <property type="match status" value="1"/>
</dbReference>
<dbReference type="GO" id="GO:0009252">
    <property type="term" value="P:peptidoglycan biosynthetic process"/>
    <property type="evidence" value="ECO:0007669"/>
    <property type="project" value="UniProtKB-UniRule"/>
</dbReference>
<keyword evidence="2 7" id="KW-0812">Transmembrane</keyword>
<evidence type="ECO:0000313" key="9">
    <source>
        <dbReference type="Proteomes" id="UP000015559"/>
    </source>
</evidence>
<dbReference type="Gene3D" id="3.30.1490.480">
    <property type="entry name" value="Endolytic murein transglycosylase"/>
    <property type="match status" value="1"/>
</dbReference>
<keyword evidence="4 7" id="KW-0472">Membrane</keyword>
<dbReference type="EC" id="4.2.2.29" evidence="7"/>
<name>S6AA71_SULDS</name>
<keyword evidence="3 7" id="KW-1133">Transmembrane helix</keyword>
<comment type="function">
    <text evidence="7">Functions as a peptidoglycan terminase that cleaves nascent peptidoglycan strands endolytically to terminate their elongation.</text>
</comment>
<evidence type="ECO:0000256" key="6">
    <source>
        <dbReference type="ARBA" id="ARBA00023316"/>
    </source>
</evidence>
<evidence type="ECO:0000313" key="8">
    <source>
        <dbReference type="EMBL" id="BAN35350.1"/>
    </source>
</evidence>
<keyword evidence="6 7" id="KW-0961">Cell wall biogenesis/degradation</keyword>
<proteinExistence type="inferred from homology"/>
<comment type="similarity">
    <text evidence="7">Belongs to the transglycosylase MltG family.</text>
</comment>